<keyword evidence="2" id="KW-0328">Glycosyltransferase</keyword>
<dbReference type="Gene3D" id="3.40.50.2000">
    <property type="entry name" value="Glycogen Phosphorylase B"/>
    <property type="match status" value="1"/>
</dbReference>
<name>A0A094Q4I9_9ZZZZ</name>
<dbReference type="Pfam" id="PF00535">
    <property type="entry name" value="Glycos_transf_2"/>
    <property type="match status" value="1"/>
</dbReference>
<evidence type="ECO:0000313" key="6">
    <source>
        <dbReference type="EMBL" id="KGA16944.1"/>
    </source>
</evidence>
<dbReference type="PANTHER" id="PTHR43179:SF12">
    <property type="entry name" value="GALACTOFURANOSYLTRANSFERASE GLFT2"/>
    <property type="match status" value="1"/>
</dbReference>
<feature type="domain" description="Glycosyltransferase 2-like" evidence="5">
    <location>
        <begin position="24"/>
        <end position="197"/>
    </location>
</feature>
<keyword evidence="3" id="KW-0808">Transferase</keyword>
<comment type="caution">
    <text evidence="6">The sequence shown here is derived from an EMBL/GenBank/DDBJ whole genome shotgun (WGS) entry which is preliminary data.</text>
</comment>
<comment type="similarity">
    <text evidence="1">Belongs to the glycosyltransferase 2 family.</text>
</comment>
<dbReference type="InterPro" id="IPR001296">
    <property type="entry name" value="Glyco_trans_1"/>
</dbReference>
<dbReference type="InterPro" id="IPR001173">
    <property type="entry name" value="Glyco_trans_2-like"/>
</dbReference>
<dbReference type="EMBL" id="JNSL01000072">
    <property type="protein sequence ID" value="KGA16944.1"/>
    <property type="molecule type" value="Genomic_DNA"/>
</dbReference>
<dbReference type="Gene3D" id="3.90.550.10">
    <property type="entry name" value="Spore Coat Polysaccharide Biosynthesis Protein SpsA, Chain A"/>
    <property type="match status" value="1"/>
</dbReference>
<evidence type="ECO:0000256" key="1">
    <source>
        <dbReference type="ARBA" id="ARBA00006739"/>
    </source>
</evidence>
<organism evidence="6">
    <name type="scientific">freshwater metagenome</name>
    <dbReference type="NCBI Taxonomy" id="449393"/>
    <lineage>
        <taxon>unclassified sequences</taxon>
        <taxon>metagenomes</taxon>
        <taxon>ecological metagenomes</taxon>
    </lineage>
</organism>
<gene>
    <name evidence="6" type="ORF">GM51_11475</name>
</gene>
<dbReference type="PANTHER" id="PTHR43179">
    <property type="entry name" value="RHAMNOSYLTRANSFERASE WBBL"/>
    <property type="match status" value="1"/>
</dbReference>
<reference evidence="6" key="1">
    <citation type="submission" date="2014-06" db="EMBL/GenBank/DDBJ databases">
        <title>Key roles for freshwater Actinobacteria revealed by deep metagenomic sequencing.</title>
        <authorList>
            <person name="Ghai R."/>
            <person name="Mizuno C.M."/>
            <person name="Picazo A."/>
            <person name="Camacho A."/>
            <person name="Rodriguez-Valera F."/>
        </authorList>
    </citation>
    <scope>NUCLEOTIDE SEQUENCE</scope>
</reference>
<evidence type="ECO:0000259" key="4">
    <source>
        <dbReference type="Pfam" id="PF00534"/>
    </source>
</evidence>
<protein>
    <recommendedName>
        <fullName evidence="7">Glycosyl transferase family 1 domain-containing protein</fullName>
    </recommendedName>
</protein>
<evidence type="ECO:0000256" key="3">
    <source>
        <dbReference type="ARBA" id="ARBA00022679"/>
    </source>
</evidence>
<proteinExistence type="inferred from homology"/>
<accession>A0A094Q4I9</accession>
<evidence type="ECO:0000259" key="5">
    <source>
        <dbReference type="Pfam" id="PF00535"/>
    </source>
</evidence>
<dbReference type="SUPFAM" id="SSF53756">
    <property type="entry name" value="UDP-Glycosyltransferase/glycogen phosphorylase"/>
    <property type="match status" value="1"/>
</dbReference>
<dbReference type="InterPro" id="IPR029044">
    <property type="entry name" value="Nucleotide-diphossugar_trans"/>
</dbReference>
<evidence type="ECO:0008006" key="7">
    <source>
        <dbReference type="Google" id="ProtNLM"/>
    </source>
</evidence>
<dbReference type="AlphaFoldDB" id="A0A094Q4I9"/>
<feature type="domain" description="Glycosyl transferase family 1" evidence="4">
    <location>
        <begin position="479"/>
        <end position="628"/>
    </location>
</feature>
<dbReference type="Pfam" id="PF00534">
    <property type="entry name" value="Glycos_transf_1"/>
    <property type="match status" value="1"/>
</dbReference>
<evidence type="ECO:0000256" key="2">
    <source>
        <dbReference type="ARBA" id="ARBA00022676"/>
    </source>
</evidence>
<sequence length="735" mass="81716">MTVRHANTIEEAQKLLVQAPSPVVVVPVYNAPEETALCVESILKHTQRTVSLLIVDDCGPDRTFFSDLEKHNAQFAHNIVVLRLEKNQGFIGACNAAFDATLDKDVILVNSDVIVGPTWYERMCAAGNSATDIATVSVFTNNGTILSLPHRNMPWPNIPNGLDVVEASRRIASVSQLTRPTIPTAIGHCFLIKRRALNLVGGFDTTFGTGYGEEVDFSQRLIQIGLRHIVADDVFVFHKGSSSFTSSARPQQLANDEIVYQRYPTYRGGVSRFASDPYSPLAAAINRASFQLRQPTIAIDGHCFGWAWAGTQQLTFEVIRSLAEGRPEQKFVVLFSEHAPKHIIDEIINVPNVSAEVIPNIMEDRQYRFDLVIRPHQVNSTEELRWLKRIAGRCIVGQLDFISYHNPTYFASDHEWLSQRELTRLTLASVDGVAWISDYSLEDGRRSGVVSGNAVHRVTFCGTNPSHRTSTAQRPATLHSTSRLITVLGVNYLHKNRIFALRVLQQLISQSFDCHLVLAGATPKFGSASQAEQDFLAAHPELFNHVTTLDALSEEEKQWLVSHSSLILYPSLAEGFGLVPFEAARLGTPTLSSRLTSLDEILPLDIPTVVEFDVDRTAEQIVHILSDSAVGTSIVEELIKRGNLFTWQRAGREFLSLIDEVLGSPKNRVDAIWAEAPVLAQIHTSDYLARIDKLNRISRRVSQANNRQFIRTVVGPPGSRRRQFLKKIPGLSSRG</sequence>
<dbReference type="SUPFAM" id="SSF53448">
    <property type="entry name" value="Nucleotide-diphospho-sugar transferases"/>
    <property type="match status" value="1"/>
</dbReference>
<dbReference type="GO" id="GO:0016757">
    <property type="term" value="F:glycosyltransferase activity"/>
    <property type="evidence" value="ECO:0007669"/>
    <property type="project" value="UniProtKB-KW"/>
</dbReference>